<evidence type="ECO:0000313" key="3">
    <source>
        <dbReference type="EMBL" id="CAG8604764.1"/>
    </source>
</evidence>
<name>A0A9N9CID5_9GLOM</name>
<evidence type="ECO:0000313" key="4">
    <source>
        <dbReference type="Proteomes" id="UP000789572"/>
    </source>
</evidence>
<protein>
    <submittedName>
        <fullName evidence="3">357_t:CDS:1</fullName>
    </submittedName>
</protein>
<feature type="compositionally biased region" description="Low complexity" evidence="1">
    <location>
        <begin position="281"/>
        <end position="296"/>
    </location>
</feature>
<feature type="region of interest" description="Disordered" evidence="1">
    <location>
        <begin position="281"/>
        <end position="406"/>
    </location>
</feature>
<keyword evidence="2" id="KW-0812">Transmembrane</keyword>
<feature type="transmembrane region" description="Helical" evidence="2">
    <location>
        <begin position="78"/>
        <end position="98"/>
    </location>
</feature>
<feature type="transmembrane region" description="Helical" evidence="2">
    <location>
        <begin position="110"/>
        <end position="133"/>
    </location>
</feature>
<reference evidence="3" key="1">
    <citation type="submission" date="2021-06" db="EMBL/GenBank/DDBJ databases">
        <authorList>
            <person name="Kallberg Y."/>
            <person name="Tangrot J."/>
            <person name="Rosling A."/>
        </authorList>
    </citation>
    <scope>NUCLEOTIDE SEQUENCE</scope>
    <source>
        <strain evidence="3">IA702</strain>
    </source>
</reference>
<keyword evidence="2" id="KW-1133">Transmembrane helix</keyword>
<feature type="transmembrane region" description="Helical" evidence="2">
    <location>
        <begin position="12"/>
        <end position="32"/>
    </location>
</feature>
<keyword evidence="4" id="KW-1185">Reference proteome</keyword>
<dbReference type="OrthoDB" id="10551333at2759"/>
<feature type="transmembrane region" description="Helical" evidence="2">
    <location>
        <begin position="145"/>
        <end position="165"/>
    </location>
</feature>
<organism evidence="3 4">
    <name type="scientific">Paraglomus occultum</name>
    <dbReference type="NCBI Taxonomy" id="144539"/>
    <lineage>
        <taxon>Eukaryota</taxon>
        <taxon>Fungi</taxon>
        <taxon>Fungi incertae sedis</taxon>
        <taxon>Mucoromycota</taxon>
        <taxon>Glomeromycotina</taxon>
        <taxon>Glomeromycetes</taxon>
        <taxon>Paraglomerales</taxon>
        <taxon>Paraglomeraceae</taxon>
        <taxon>Paraglomus</taxon>
    </lineage>
</organism>
<keyword evidence="2" id="KW-0472">Membrane</keyword>
<comment type="caution">
    <text evidence="3">The sequence shown here is derived from an EMBL/GenBank/DDBJ whole genome shotgun (WGS) entry which is preliminary data.</text>
</comment>
<proteinExistence type="predicted"/>
<gene>
    <name evidence="3" type="ORF">POCULU_LOCUS7653</name>
</gene>
<feature type="region of interest" description="Disordered" evidence="1">
    <location>
        <begin position="234"/>
        <end position="255"/>
    </location>
</feature>
<feature type="transmembrane region" description="Helical" evidence="2">
    <location>
        <begin position="172"/>
        <end position="198"/>
    </location>
</feature>
<evidence type="ECO:0000256" key="2">
    <source>
        <dbReference type="SAM" id="Phobius"/>
    </source>
</evidence>
<dbReference type="AlphaFoldDB" id="A0A9N9CID5"/>
<feature type="compositionally biased region" description="Low complexity" evidence="1">
    <location>
        <begin position="246"/>
        <end position="255"/>
    </location>
</feature>
<accession>A0A9N9CID5</accession>
<evidence type="ECO:0000256" key="1">
    <source>
        <dbReference type="SAM" id="MobiDB-lite"/>
    </source>
</evidence>
<feature type="compositionally biased region" description="Polar residues" evidence="1">
    <location>
        <begin position="306"/>
        <end position="316"/>
    </location>
</feature>
<dbReference type="EMBL" id="CAJVPJ010001821">
    <property type="protein sequence ID" value="CAG8604764.1"/>
    <property type="molecule type" value="Genomic_DNA"/>
</dbReference>
<sequence>MHFLLALPIDIFKLVASAAILNILILLSLIVLNKGRAMSAYKLPICVSILVTCFLFILTKQDTTGFSDFENLSIRYEIALGFHQLTIMMIVTVVIYVLTQTNYNRVDHSFRVISLIVLWISGVVYAVLTLGPLWSIVGANVYKTLVYTVFAIRAIMILYTMALIIEGPVYILVIFVNPSVAIVPIVWSIVIIVILFLLSCPIEQFDDNSQESEVEQSVNKIDLPKRGSEIGIRFENGSGNQGLRGQQQSYSQQQAYPQPTYSPQAYLSQTYSSQQQVQTQAQRQQTQAQSQRQQAYIPQHYEQQSHRQQAQTSSQSYDRRGYEQPYVPQSYEPAAYKPRTYEPQTYEPQTYERQQQTYSSRTHDSQDYYSSYEQPSYAQAGGRSVGRTNFAQGRPVRYSLSSSDDE</sequence>
<feature type="transmembrane region" description="Helical" evidence="2">
    <location>
        <begin position="39"/>
        <end position="58"/>
    </location>
</feature>
<feature type="compositionally biased region" description="Polar residues" evidence="1">
    <location>
        <begin position="342"/>
        <end position="360"/>
    </location>
</feature>
<feature type="compositionally biased region" description="Polar residues" evidence="1">
    <location>
        <begin position="367"/>
        <end position="377"/>
    </location>
</feature>
<dbReference type="Proteomes" id="UP000789572">
    <property type="component" value="Unassembled WGS sequence"/>
</dbReference>